<dbReference type="Gene3D" id="1.10.10.10">
    <property type="entry name" value="Winged helix-like DNA-binding domain superfamily/Winged helix DNA-binding domain"/>
    <property type="match status" value="1"/>
</dbReference>
<dbReference type="Pfam" id="PF12802">
    <property type="entry name" value="MarR_2"/>
    <property type="match status" value="1"/>
</dbReference>
<evidence type="ECO:0000313" key="5">
    <source>
        <dbReference type="EMBL" id="KYF74938.1"/>
    </source>
</evidence>
<dbReference type="SMART" id="SM00347">
    <property type="entry name" value="HTH_MARR"/>
    <property type="match status" value="1"/>
</dbReference>
<dbReference type="InterPro" id="IPR000835">
    <property type="entry name" value="HTH_MarR-typ"/>
</dbReference>
<keyword evidence="2" id="KW-0238">DNA-binding</keyword>
<accession>A0A150R544</accession>
<proteinExistence type="predicted"/>
<reference evidence="5 6" key="1">
    <citation type="submission" date="2014-02" db="EMBL/GenBank/DDBJ databases">
        <title>The small core and large imbalanced accessory genome model reveals a collaborative survival strategy of Sorangium cellulosum strains in nature.</title>
        <authorList>
            <person name="Han K."/>
            <person name="Peng R."/>
            <person name="Blom J."/>
            <person name="Li Y.-Z."/>
        </authorList>
    </citation>
    <scope>NUCLEOTIDE SEQUENCE [LARGE SCALE GENOMIC DNA]</scope>
    <source>
        <strain evidence="5 6">So0011-07</strain>
    </source>
</reference>
<dbReference type="SUPFAM" id="SSF46785">
    <property type="entry name" value="Winged helix' DNA-binding domain"/>
    <property type="match status" value="1"/>
</dbReference>
<evidence type="ECO:0000256" key="3">
    <source>
        <dbReference type="ARBA" id="ARBA00023163"/>
    </source>
</evidence>
<keyword evidence="1" id="KW-0805">Transcription regulation</keyword>
<organism evidence="5 6">
    <name type="scientific">Sorangium cellulosum</name>
    <name type="common">Polyangium cellulosum</name>
    <dbReference type="NCBI Taxonomy" id="56"/>
    <lineage>
        <taxon>Bacteria</taxon>
        <taxon>Pseudomonadati</taxon>
        <taxon>Myxococcota</taxon>
        <taxon>Polyangia</taxon>
        <taxon>Polyangiales</taxon>
        <taxon>Polyangiaceae</taxon>
        <taxon>Sorangium</taxon>
    </lineage>
</organism>
<feature type="domain" description="HTH marR-type" evidence="4">
    <location>
        <begin position="3"/>
        <end position="138"/>
    </location>
</feature>
<dbReference type="InterPro" id="IPR036390">
    <property type="entry name" value="WH_DNA-bd_sf"/>
</dbReference>
<dbReference type="Proteomes" id="UP000075635">
    <property type="component" value="Unassembled WGS sequence"/>
</dbReference>
<evidence type="ECO:0000256" key="2">
    <source>
        <dbReference type="ARBA" id="ARBA00023125"/>
    </source>
</evidence>
<keyword evidence="3" id="KW-0804">Transcription</keyword>
<dbReference type="GO" id="GO:0003677">
    <property type="term" value="F:DNA binding"/>
    <property type="evidence" value="ECO:0007669"/>
    <property type="project" value="UniProtKB-KW"/>
</dbReference>
<comment type="caution">
    <text evidence="5">The sequence shown here is derived from an EMBL/GenBank/DDBJ whole genome shotgun (WGS) entry which is preliminary data.</text>
</comment>
<dbReference type="PRINTS" id="PR00598">
    <property type="entry name" value="HTHMARR"/>
</dbReference>
<gene>
    <name evidence="5" type="ORF">BE17_11780</name>
</gene>
<dbReference type="EMBL" id="JEMB01003187">
    <property type="protein sequence ID" value="KYF74938.1"/>
    <property type="molecule type" value="Genomic_DNA"/>
</dbReference>
<protein>
    <submittedName>
        <fullName evidence="5">MarR family transcriptional regulator</fullName>
    </submittedName>
</protein>
<dbReference type="PROSITE" id="PS50995">
    <property type="entry name" value="HTH_MARR_2"/>
    <property type="match status" value="1"/>
</dbReference>
<evidence type="ECO:0000259" key="4">
    <source>
        <dbReference type="PROSITE" id="PS50995"/>
    </source>
</evidence>
<dbReference type="AlphaFoldDB" id="A0A150R544"/>
<evidence type="ECO:0000256" key="1">
    <source>
        <dbReference type="ARBA" id="ARBA00023015"/>
    </source>
</evidence>
<name>A0A150R544_SORCE</name>
<dbReference type="PANTHER" id="PTHR42756:SF1">
    <property type="entry name" value="TRANSCRIPTIONAL REPRESSOR OF EMRAB OPERON"/>
    <property type="match status" value="1"/>
</dbReference>
<dbReference type="InterPro" id="IPR036388">
    <property type="entry name" value="WH-like_DNA-bd_sf"/>
</dbReference>
<dbReference type="GO" id="GO:0003700">
    <property type="term" value="F:DNA-binding transcription factor activity"/>
    <property type="evidence" value="ECO:0007669"/>
    <property type="project" value="InterPro"/>
</dbReference>
<dbReference type="PANTHER" id="PTHR42756">
    <property type="entry name" value="TRANSCRIPTIONAL REGULATOR, MARR"/>
    <property type="match status" value="1"/>
</dbReference>
<sequence length="138" mass="15261">MFDHCLYFNTTSLARLLERAWSAAFAPFELTPPQGFLLRVVLRRPGLSQRELAEIMTISRPTATRILDGLVGRGLVERRTGEADAREQHIHPTRAAEQIAEALDAASAEVTRKLKQALGKQVFEQAVGQLRGIRAAIG</sequence>
<evidence type="ECO:0000313" key="6">
    <source>
        <dbReference type="Proteomes" id="UP000075635"/>
    </source>
</evidence>